<dbReference type="Pfam" id="PF02141">
    <property type="entry name" value="DENN"/>
    <property type="match status" value="1"/>
</dbReference>
<dbReference type="InterPro" id="IPR001194">
    <property type="entry name" value="cDENN_dom"/>
</dbReference>
<dbReference type="GO" id="GO:0006897">
    <property type="term" value="P:endocytosis"/>
    <property type="evidence" value="ECO:0007669"/>
    <property type="project" value="TreeGrafter"/>
</dbReference>
<gene>
    <name evidence="5" type="primary">DENND1A</name>
    <name evidence="5" type="ORF">Anas_04494</name>
</gene>
<dbReference type="InterPro" id="IPR040032">
    <property type="entry name" value="DENND1A/B/C"/>
</dbReference>
<evidence type="ECO:0000256" key="1">
    <source>
        <dbReference type="ARBA" id="ARBA00004132"/>
    </source>
</evidence>
<name>A0A5N5THU4_9CRUS</name>
<dbReference type="FunFam" id="3.40.50.11500:FF:000001">
    <property type="entry name" value="Putative DENN domain-containing protein 1A"/>
    <property type="match status" value="1"/>
</dbReference>
<evidence type="ECO:0000256" key="2">
    <source>
        <dbReference type="ARBA" id="ARBA00023329"/>
    </source>
</evidence>
<evidence type="ECO:0000256" key="3">
    <source>
        <dbReference type="SAM" id="MobiDB-lite"/>
    </source>
</evidence>
<feature type="region of interest" description="Disordered" evidence="3">
    <location>
        <begin position="321"/>
        <end position="376"/>
    </location>
</feature>
<dbReference type="GO" id="GO:0005085">
    <property type="term" value="F:guanyl-nucleotide exchange factor activity"/>
    <property type="evidence" value="ECO:0007669"/>
    <property type="project" value="InterPro"/>
</dbReference>
<evidence type="ECO:0000313" key="6">
    <source>
        <dbReference type="Proteomes" id="UP000326759"/>
    </source>
</evidence>
<dbReference type="OrthoDB" id="206724at2759"/>
<feature type="compositionally biased region" description="Polar residues" evidence="3">
    <location>
        <begin position="421"/>
        <end position="430"/>
    </location>
</feature>
<feature type="compositionally biased region" description="Low complexity" evidence="3">
    <location>
        <begin position="404"/>
        <end position="420"/>
    </location>
</feature>
<dbReference type="GO" id="GO:1901981">
    <property type="term" value="F:phosphatidylinositol phosphate binding"/>
    <property type="evidence" value="ECO:0007669"/>
    <property type="project" value="TreeGrafter"/>
</dbReference>
<feature type="compositionally biased region" description="Polar residues" evidence="3">
    <location>
        <begin position="392"/>
        <end position="403"/>
    </location>
</feature>
<keyword evidence="2" id="KW-0968">Cytoplasmic vesicle</keyword>
<dbReference type="Gene3D" id="3.40.50.11500">
    <property type="match status" value="1"/>
</dbReference>
<proteinExistence type="predicted"/>
<feature type="region of interest" description="Disordered" evidence="3">
    <location>
        <begin position="730"/>
        <end position="762"/>
    </location>
</feature>
<dbReference type="AlphaFoldDB" id="A0A5N5THU4"/>
<dbReference type="InterPro" id="IPR005112">
    <property type="entry name" value="dDENN_dom"/>
</dbReference>
<dbReference type="GO" id="GO:0030136">
    <property type="term" value="C:clathrin-coated vesicle"/>
    <property type="evidence" value="ECO:0007669"/>
    <property type="project" value="UniProtKB-SubCell"/>
</dbReference>
<dbReference type="Proteomes" id="UP000326759">
    <property type="component" value="Unassembled WGS sequence"/>
</dbReference>
<comment type="caution">
    <text evidence="5">The sequence shown here is derived from an EMBL/GenBank/DDBJ whole genome shotgun (WGS) entry which is preliminary data.</text>
</comment>
<feature type="domain" description="UDENN" evidence="4">
    <location>
        <begin position="1"/>
        <end position="266"/>
    </location>
</feature>
<dbReference type="InterPro" id="IPR043153">
    <property type="entry name" value="DENN_C"/>
</dbReference>
<evidence type="ECO:0000313" key="5">
    <source>
        <dbReference type="EMBL" id="KAB7505817.1"/>
    </source>
</evidence>
<sequence>MSNKNCGDLWSFLKCLYQTPVPSPGTKFTIDYSDDKFFVAECPNHISLPSIPENRNLSEYYNAVDVKNMMLIFASMLNERRIIVTSERVSRLSACVQAANSLIYPMSWQHIFIPVLPQHLLDYLNAPMPFLIGVAWNLMLKVRQEELGDVVILNADTNEVDTPFADLQNIPEEVVSSLKKNLSPANNLIGDSVARAFLRAVVQLIGNYREALQFRESDRKITFNREKFVTQRPPHFQPFVRKMLELQIFSQVKEFIEERLELLNSGLHTSDEFEIEASVYGEKSSSKVRQILSNVRKESGAIMKNVKSKTNPAMKSAVKSVSKGGKNVREKSLNTYKEIRGKIKDIQQKNSENGPYANGLKPRSAPSSPTYPVKRPMKSISGVYEGYTARTTYKRASQPSPGLNSVNSMSSKNLNNSNQSQGDSQKTPSPQEIDLLGEMRDVLNSQLGLSSTTSMSITETASNSSLNSSILSSDASNSFFSSDAFSNYPKDIHPSDSLNNDNERIMPPEGSKRWETINILKNLDLTIFAGSNIYKGGMNGDWPINASYTSLPLLDLSLDIPLPPPLFPPSAAFPKKHSSVAEGVSSTRSRHSSFRSPKIFPPETFGSLPSSLEDTTVNFTSSSAFGGGSNVGLYSRPKAYTLPVEGERQVGRIPSEVVAPRRRHFINIPKYDVNPSFSESLAKFSTKENFSSYFYSSLAKPCSKSSNSVFDMHFEATELQIKPVVYSQKTNSSNSYHNNNQTVAASTPLSPPDILRDPSPNPSTVNWDIMTMSLPLDIKSISDIPTNNPSSFSHPQHPPYPPPSSSSSATRKSAAVISSHPTLLTPPPRYRRRRKKATIPAQENDSSQDILLMDSPKEEEFRSTFVQRHPSTCSESQIIDANTSALRY</sequence>
<feature type="region of interest" description="Disordered" evidence="3">
    <location>
        <begin position="780"/>
        <end position="849"/>
    </location>
</feature>
<comment type="subcellular location">
    <subcellularLocation>
        <location evidence="1">Cytoplasmic vesicle</location>
        <location evidence="1">Clathrin-coated vesicle</location>
    </subcellularLocation>
</comment>
<organism evidence="5 6">
    <name type="scientific">Armadillidium nasatum</name>
    <dbReference type="NCBI Taxonomy" id="96803"/>
    <lineage>
        <taxon>Eukaryota</taxon>
        <taxon>Metazoa</taxon>
        <taxon>Ecdysozoa</taxon>
        <taxon>Arthropoda</taxon>
        <taxon>Crustacea</taxon>
        <taxon>Multicrustacea</taxon>
        <taxon>Malacostraca</taxon>
        <taxon>Eumalacostraca</taxon>
        <taxon>Peracarida</taxon>
        <taxon>Isopoda</taxon>
        <taxon>Oniscidea</taxon>
        <taxon>Crinocheta</taxon>
        <taxon>Armadillidiidae</taxon>
        <taxon>Armadillidium</taxon>
    </lineage>
</organism>
<dbReference type="GO" id="GO:0032456">
    <property type="term" value="P:endocytic recycling"/>
    <property type="evidence" value="ECO:0007669"/>
    <property type="project" value="TreeGrafter"/>
</dbReference>
<dbReference type="GO" id="GO:0005829">
    <property type="term" value="C:cytosol"/>
    <property type="evidence" value="ECO:0007669"/>
    <property type="project" value="TreeGrafter"/>
</dbReference>
<dbReference type="PROSITE" id="PS50211">
    <property type="entry name" value="DENN"/>
    <property type="match status" value="1"/>
</dbReference>
<dbReference type="EMBL" id="SEYY01001099">
    <property type="protein sequence ID" value="KAB7505817.1"/>
    <property type="molecule type" value="Genomic_DNA"/>
</dbReference>
<dbReference type="Pfam" id="PF03455">
    <property type="entry name" value="dDENN"/>
    <property type="match status" value="1"/>
</dbReference>
<dbReference type="SMART" id="SM00801">
    <property type="entry name" value="dDENN"/>
    <property type="match status" value="1"/>
</dbReference>
<accession>A0A5N5THU4</accession>
<keyword evidence="6" id="KW-1185">Reference proteome</keyword>
<dbReference type="PANTHER" id="PTHR13196">
    <property type="entry name" value="DENN DOMAIN-CONTAINING"/>
    <property type="match status" value="1"/>
</dbReference>
<dbReference type="InterPro" id="IPR037516">
    <property type="entry name" value="Tripartite_DENN"/>
</dbReference>
<reference evidence="5 6" key="1">
    <citation type="journal article" date="2019" name="PLoS Biol.">
        <title>Sex chromosomes control vertical transmission of feminizing Wolbachia symbionts in an isopod.</title>
        <authorList>
            <person name="Becking T."/>
            <person name="Chebbi M.A."/>
            <person name="Giraud I."/>
            <person name="Moumen B."/>
            <person name="Laverre T."/>
            <person name="Caubet Y."/>
            <person name="Peccoud J."/>
            <person name="Gilbert C."/>
            <person name="Cordaux R."/>
        </authorList>
    </citation>
    <scope>NUCLEOTIDE SEQUENCE [LARGE SCALE GENOMIC DNA]</scope>
    <source>
        <strain evidence="5">ANa2</strain>
        <tissue evidence="5">Whole body excluding digestive tract and cuticle</tissue>
    </source>
</reference>
<evidence type="ECO:0000259" key="4">
    <source>
        <dbReference type="PROSITE" id="PS50211"/>
    </source>
</evidence>
<feature type="compositionally biased region" description="Basic and acidic residues" evidence="3">
    <location>
        <begin position="327"/>
        <end position="347"/>
    </location>
</feature>
<feature type="region of interest" description="Disordered" evidence="3">
    <location>
        <begin position="392"/>
        <end position="431"/>
    </location>
</feature>
<dbReference type="PANTHER" id="PTHR13196:SF14">
    <property type="entry name" value="UDENN DOMAIN-CONTAINING PROTEIN"/>
    <property type="match status" value="1"/>
</dbReference>
<feature type="compositionally biased region" description="Polar residues" evidence="3">
    <location>
        <begin position="730"/>
        <end position="748"/>
    </location>
</feature>
<dbReference type="SMART" id="SM00799">
    <property type="entry name" value="DENN"/>
    <property type="match status" value="1"/>
</dbReference>
<dbReference type="Gene3D" id="6.10.140.1000">
    <property type="match status" value="1"/>
</dbReference>
<protein>
    <submittedName>
        <fullName evidence="5">DENN domain-containing protein 1A</fullName>
    </submittedName>
</protein>